<evidence type="ECO:0000313" key="1">
    <source>
        <dbReference type="EMBL" id="GAI27996.1"/>
    </source>
</evidence>
<comment type="caution">
    <text evidence="1">The sequence shown here is derived from an EMBL/GenBank/DDBJ whole genome shotgun (WGS) entry which is preliminary data.</text>
</comment>
<dbReference type="AlphaFoldDB" id="X1NCU5"/>
<organism evidence="1">
    <name type="scientific">marine sediment metagenome</name>
    <dbReference type="NCBI Taxonomy" id="412755"/>
    <lineage>
        <taxon>unclassified sequences</taxon>
        <taxon>metagenomes</taxon>
        <taxon>ecological metagenomes</taxon>
    </lineage>
</organism>
<protein>
    <submittedName>
        <fullName evidence="1">Uncharacterized protein</fullName>
    </submittedName>
</protein>
<sequence length="200" mass="22257">MILAMNLTEMRTIVRRDLHDEDSGSYRWSNDELDGHIAHAVKDFSQAIPCEQKATKATTSGSREIDISTITNRVMVEAVEYPVDKFPKRYQRFSLWGDTLTLLGIEVPDGSNAYIYYGKLHTLDAEGSTIPAEHDDLIAAGACGYAAVEWAVYAINRVNVGGVITPKEFLAWGNEKLSYPIIISIKLSTIWSPQSTSNRT</sequence>
<name>X1NCU5_9ZZZZ</name>
<accession>X1NCU5</accession>
<reference evidence="1" key="1">
    <citation type="journal article" date="2014" name="Front. Microbiol.">
        <title>High frequency of phylogenetically diverse reductive dehalogenase-homologous genes in deep subseafloor sedimentary metagenomes.</title>
        <authorList>
            <person name="Kawai M."/>
            <person name="Futagami T."/>
            <person name="Toyoda A."/>
            <person name="Takaki Y."/>
            <person name="Nishi S."/>
            <person name="Hori S."/>
            <person name="Arai W."/>
            <person name="Tsubouchi T."/>
            <person name="Morono Y."/>
            <person name="Uchiyama I."/>
            <person name="Ito T."/>
            <person name="Fujiyama A."/>
            <person name="Inagaki F."/>
            <person name="Takami H."/>
        </authorList>
    </citation>
    <scope>NUCLEOTIDE SEQUENCE</scope>
    <source>
        <strain evidence="1">Expedition CK06-06</strain>
    </source>
</reference>
<dbReference type="EMBL" id="BARV01017848">
    <property type="protein sequence ID" value="GAI27996.1"/>
    <property type="molecule type" value="Genomic_DNA"/>
</dbReference>
<gene>
    <name evidence="1" type="ORF">S06H3_30320</name>
</gene>
<proteinExistence type="predicted"/>